<dbReference type="Ensembl" id="ENSECRT00000002192.1">
    <property type="protein sequence ID" value="ENSECRP00000002163.1"/>
    <property type="gene ID" value="ENSECRG00000001497.1"/>
</dbReference>
<dbReference type="RefSeq" id="XP_028655151.1">
    <property type="nucleotide sequence ID" value="XM_028799318.2"/>
</dbReference>
<dbReference type="AlphaFoldDB" id="A0A8C4RG89"/>
<sequence>MSLEELMGNLSLRPNNRHRGRRRRDRPKLFILRGLPGSGKSTLARQIRNEFGSAEIFSTDDFFRDESGRYHFKARELREAHEWNKERAKEAMEEGLNPIIIDNTNIHAWEMKPYVRMGLDNGYYIIFKEPETSWKNDIHRLHRKTQNGVPLDKIARMKEDFEPVSSIYDVLDSEPPSRFSSWH</sequence>
<dbReference type="Pfam" id="PF13671">
    <property type="entry name" value="AAA_33"/>
    <property type="match status" value="1"/>
</dbReference>
<gene>
    <name evidence="2" type="primary">n4bp2l2</name>
</gene>
<dbReference type="Gene3D" id="3.40.50.300">
    <property type="entry name" value="P-loop containing nucleotide triphosphate hydrolases"/>
    <property type="match status" value="1"/>
</dbReference>
<dbReference type="SUPFAM" id="SSF52540">
    <property type="entry name" value="P-loop containing nucleoside triphosphate hydrolases"/>
    <property type="match status" value="1"/>
</dbReference>
<keyword evidence="3" id="KW-1185">Reference proteome</keyword>
<evidence type="ECO:0008006" key="4">
    <source>
        <dbReference type="Google" id="ProtNLM"/>
    </source>
</evidence>
<dbReference type="Proteomes" id="UP000694620">
    <property type="component" value="Chromosome 4"/>
</dbReference>
<dbReference type="InterPro" id="IPR027417">
    <property type="entry name" value="P-loop_NTPase"/>
</dbReference>
<proteinExistence type="predicted"/>
<protein>
    <recommendedName>
        <fullName evidence="4">NEDD4-binding protein 2-like 1</fullName>
    </recommendedName>
</protein>
<organism evidence="2 3">
    <name type="scientific">Erpetoichthys calabaricus</name>
    <name type="common">Rope fish</name>
    <name type="synonym">Calamoichthys calabaricus</name>
    <dbReference type="NCBI Taxonomy" id="27687"/>
    <lineage>
        <taxon>Eukaryota</taxon>
        <taxon>Metazoa</taxon>
        <taxon>Chordata</taxon>
        <taxon>Craniata</taxon>
        <taxon>Vertebrata</taxon>
        <taxon>Euteleostomi</taxon>
        <taxon>Actinopterygii</taxon>
        <taxon>Polypteriformes</taxon>
        <taxon>Polypteridae</taxon>
        <taxon>Erpetoichthys</taxon>
    </lineage>
</organism>
<evidence type="ECO:0000313" key="3">
    <source>
        <dbReference type="Proteomes" id="UP000694620"/>
    </source>
</evidence>
<reference evidence="2" key="2">
    <citation type="submission" date="2025-08" db="UniProtKB">
        <authorList>
            <consortium name="Ensembl"/>
        </authorList>
    </citation>
    <scope>IDENTIFICATION</scope>
</reference>
<dbReference type="GeneID" id="114649937"/>
<dbReference type="PANTHER" id="PTHR13308:SF5">
    <property type="entry name" value="NEDD4-BINDING PROTEIN 2-LIKE 1"/>
    <property type="match status" value="1"/>
</dbReference>
<evidence type="ECO:0000313" key="2">
    <source>
        <dbReference type="Ensembl" id="ENSECRP00000002163.1"/>
    </source>
</evidence>
<feature type="region of interest" description="Disordered" evidence="1">
    <location>
        <begin position="1"/>
        <end position="23"/>
    </location>
</feature>
<accession>A0A8C4RG89</accession>
<reference evidence="2" key="1">
    <citation type="submission" date="2021-06" db="EMBL/GenBank/DDBJ databases">
        <authorList>
            <consortium name="Wellcome Sanger Institute Data Sharing"/>
        </authorList>
    </citation>
    <scope>NUCLEOTIDE SEQUENCE [LARGE SCALE GENOMIC DNA]</scope>
</reference>
<dbReference type="PANTHER" id="PTHR13308">
    <property type="entry name" value="NEDD4-BINDING PROTEIN 2-LIKE 1"/>
    <property type="match status" value="1"/>
</dbReference>
<dbReference type="InterPro" id="IPR026302">
    <property type="entry name" value="NEDD4-bd_p2"/>
</dbReference>
<dbReference type="GeneTree" id="ENSGT00940000164462"/>
<name>A0A8C4RG89_ERPCA</name>
<evidence type="ECO:0000256" key="1">
    <source>
        <dbReference type="SAM" id="MobiDB-lite"/>
    </source>
</evidence>
<reference evidence="2" key="3">
    <citation type="submission" date="2025-09" db="UniProtKB">
        <authorList>
            <consortium name="Ensembl"/>
        </authorList>
    </citation>
    <scope>IDENTIFICATION</scope>
</reference>